<dbReference type="InterPro" id="IPR002060">
    <property type="entry name" value="Squ/phyt_synthse"/>
</dbReference>
<dbReference type="EC" id="2.5.1.32" evidence="1"/>
<dbReference type="Pfam" id="PF00494">
    <property type="entry name" value="SQS_PSY"/>
    <property type="match status" value="1"/>
</dbReference>
<dbReference type="AlphaFoldDB" id="U2DU28"/>
<keyword evidence="2" id="KW-1185">Reference proteome</keyword>
<dbReference type="SUPFAM" id="SSF48576">
    <property type="entry name" value="Terpenoid synthases"/>
    <property type="match status" value="1"/>
</dbReference>
<evidence type="ECO:0000313" key="1">
    <source>
        <dbReference type="EMBL" id="ERJ11947.1"/>
    </source>
</evidence>
<dbReference type="Proteomes" id="UP000005707">
    <property type="component" value="Unassembled WGS sequence"/>
</dbReference>
<comment type="caution">
    <text evidence="1">The sequence shown here is derived from an EMBL/GenBank/DDBJ whole genome shotgun (WGS) entry which is preliminary data.</text>
</comment>
<dbReference type="STRING" id="1033810.HLPCO_001861"/>
<name>U2DU28_9MOLU</name>
<dbReference type="GO" id="GO:0016740">
    <property type="term" value="F:transferase activity"/>
    <property type="evidence" value="ECO:0007669"/>
    <property type="project" value="UniProtKB-KW"/>
</dbReference>
<organism evidence="1 2">
    <name type="scientific">Haloplasma contractile SSD-17B</name>
    <dbReference type="NCBI Taxonomy" id="1033810"/>
    <lineage>
        <taxon>Bacteria</taxon>
        <taxon>Bacillati</taxon>
        <taxon>Mycoplasmatota</taxon>
        <taxon>Mollicutes</taxon>
        <taxon>Haloplasmatales</taxon>
        <taxon>Haloplasmataceae</taxon>
        <taxon>Haloplasma</taxon>
    </lineage>
</organism>
<gene>
    <name evidence="1" type="primary">crtB</name>
    <name evidence="1" type="ORF">HLPCO_001861</name>
</gene>
<reference evidence="1 2" key="1">
    <citation type="journal article" date="2011" name="J. Bacteriol.">
        <title>Genome sequence of Haloplasma contractile, an unusual contractile bacterium from a deep-sea anoxic brine lake.</title>
        <authorList>
            <person name="Antunes A."/>
            <person name="Alam I."/>
            <person name="El Dorry H."/>
            <person name="Siam R."/>
            <person name="Robertson A."/>
            <person name="Bajic V.B."/>
            <person name="Stingl U."/>
        </authorList>
    </citation>
    <scope>NUCLEOTIDE SEQUENCE [LARGE SCALE GENOMIC DNA]</scope>
    <source>
        <strain evidence="1 2">SSD-17B</strain>
    </source>
</reference>
<protein>
    <submittedName>
        <fullName evidence="1">Phytoene synthase protein</fullName>
        <ecNumber evidence="1">2.5.1.32</ecNumber>
    </submittedName>
</protein>
<dbReference type="InParanoid" id="U2DU28"/>
<proteinExistence type="predicted"/>
<dbReference type="Gene3D" id="1.10.600.10">
    <property type="entry name" value="Farnesyl Diphosphate Synthase"/>
    <property type="match status" value="1"/>
</dbReference>
<evidence type="ECO:0000313" key="2">
    <source>
        <dbReference type="Proteomes" id="UP000005707"/>
    </source>
</evidence>
<dbReference type="EMBL" id="AFNU02000006">
    <property type="protein sequence ID" value="ERJ11947.1"/>
    <property type="molecule type" value="Genomic_DNA"/>
</dbReference>
<sequence length="61" mass="7236">MQLTNILGDIGKDLGHGRFYIPKELMKQDCYTEQELKQYIIIDSFINLFEHLAVKVELFFK</sequence>
<reference evidence="1 2" key="2">
    <citation type="journal article" date="2013" name="PLoS ONE">
        <title>INDIGO - INtegrated Data Warehouse of MIcrobial GenOmes with Examples from the Red Sea Extremophiles.</title>
        <authorList>
            <person name="Alam I."/>
            <person name="Antunes A."/>
            <person name="Kamau A.A."/>
            <person name="Ba Alawi W."/>
            <person name="Kalkatawi M."/>
            <person name="Stingl U."/>
            <person name="Bajic V.B."/>
        </authorList>
    </citation>
    <scope>NUCLEOTIDE SEQUENCE [LARGE SCALE GENOMIC DNA]</scope>
    <source>
        <strain evidence="1 2">SSD-17B</strain>
    </source>
</reference>
<keyword evidence="1" id="KW-0808">Transferase</keyword>
<dbReference type="InterPro" id="IPR008949">
    <property type="entry name" value="Isoprenoid_synthase_dom_sf"/>
</dbReference>
<accession>U2DU28</accession>